<sequence>MISRITGRVVWKDTDHIIVEVNSIGYKIFSSSDVLEKIKGVSPDSITLWTHHAVREDSEDLYGFFDKTELDFFELLLTVSGIGPKTALTVLNLSPISSLSSAIRSGDPHLLSKSSGMGLKRAEKIVLELKDKLSPSEESWDRSENMRDENDALEALKSLGYSDKQSREALKKIDKNLSGTGEIVKNALKILGK</sequence>
<dbReference type="GO" id="GO:0009379">
    <property type="term" value="C:Holliday junction helicase complex"/>
    <property type="evidence" value="ECO:0007669"/>
    <property type="project" value="InterPro"/>
</dbReference>
<keyword evidence="8" id="KW-0067">ATP-binding</keyword>
<dbReference type="GO" id="GO:0005737">
    <property type="term" value="C:cytoplasm"/>
    <property type="evidence" value="ECO:0007669"/>
    <property type="project" value="UniProtKB-SubCell"/>
</dbReference>
<dbReference type="SMART" id="SM00278">
    <property type="entry name" value="HhH1"/>
    <property type="match status" value="2"/>
</dbReference>
<evidence type="ECO:0000313" key="9">
    <source>
        <dbReference type="Proteomes" id="UP000177269"/>
    </source>
</evidence>
<dbReference type="PROSITE" id="PS50030">
    <property type="entry name" value="UBA"/>
    <property type="match status" value="1"/>
</dbReference>
<comment type="caution">
    <text evidence="6">Lacks conserved residue(s) required for the propagation of feature annotation.</text>
</comment>
<dbReference type="EMBL" id="MHSK01000021">
    <property type="protein sequence ID" value="OHA42001.1"/>
    <property type="molecule type" value="Genomic_DNA"/>
</dbReference>
<comment type="subcellular location">
    <subcellularLocation>
        <location evidence="6">Cytoplasm</location>
    </subcellularLocation>
</comment>
<comment type="similarity">
    <text evidence="6">Belongs to the RuvA family.</text>
</comment>
<dbReference type="InterPro" id="IPR000085">
    <property type="entry name" value="RuvA"/>
</dbReference>
<evidence type="ECO:0000313" key="8">
    <source>
        <dbReference type="EMBL" id="OHA42001.1"/>
    </source>
</evidence>
<comment type="caution">
    <text evidence="8">The sequence shown here is derived from an EMBL/GenBank/DDBJ whole genome shotgun (WGS) entry which is preliminary data.</text>
</comment>
<comment type="function">
    <text evidence="6">The RuvA-RuvB-RuvC complex processes Holliday junction (HJ) DNA during genetic recombination and DNA repair, while the RuvA-RuvB complex plays an important role in the rescue of blocked DNA replication forks via replication fork reversal (RFR). RuvA specifically binds to HJ cruciform DNA, conferring on it an open structure. The RuvB hexamer acts as an ATP-dependent pump, pulling dsDNA into and through the RuvAB complex. HJ branch migration allows RuvC to scan DNA until it finds its consensus sequence, where it cleaves and resolves the cruciform DNA.</text>
</comment>
<dbReference type="GO" id="GO:0048476">
    <property type="term" value="C:Holliday junction resolvase complex"/>
    <property type="evidence" value="ECO:0007669"/>
    <property type="project" value="UniProtKB-UniRule"/>
</dbReference>
<comment type="subunit">
    <text evidence="6">Homotetramer. Forms an RuvA(8)-RuvB(12)-Holliday junction (HJ) complex. HJ DNA is sandwiched between 2 RuvA tetramers; dsDNA enters through RuvA and exits via RuvB. An RuvB hexamer assembles on each DNA strand where it exits the tetramer. Each RuvB hexamer is contacted by two RuvA subunits (via domain III) on 2 adjacent RuvB subunits; this complex drives branch migration. In the full resolvosome a probable DNA-RuvA(4)-RuvB(12)-RuvC(2) complex forms which resolves the HJ.</text>
</comment>
<dbReference type="InterPro" id="IPR015940">
    <property type="entry name" value="UBA"/>
</dbReference>
<proteinExistence type="inferred from homology"/>
<organism evidence="8 9">
    <name type="scientific">Candidatus Taylorbacteria bacterium RIFCSPLOWO2_12_FULL_43_20</name>
    <dbReference type="NCBI Taxonomy" id="1802332"/>
    <lineage>
        <taxon>Bacteria</taxon>
        <taxon>Candidatus Tayloriibacteriota</taxon>
    </lineage>
</organism>
<name>A0A1G2P355_9BACT</name>
<dbReference type="Gene3D" id="1.10.150.20">
    <property type="entry name" value="5' to 3' exonuclease, C-terminal subdomain"/>
    <property type="match status" value="1"/>
</dbReference>
<comment type="domain">
    <text evidence="6">Has three domains with a flexible linker between the domains II and III and assumes an 'L' shape. Domain III is highly mobile and contacts RuvB.</text>
</comment>
<dbReference type="InterPro" id="IPR012340">
    <property type="entry name" value="NA-bd_OB-fold"/>
</dbReference>
<keyword evidence="5 6" id="KW-0234">DNA repair</keyword>
<evidence type="ECO:0000256" key="6">
    <source>
        <dbReference type="HAMAP-Rule" id="MF_00031"/>
    </source>
</evidence>
<protein>
    <recommendedName>
        <fullName evidence="6">Holliday junction branch migration complex subunit RuvA</fullName>
    </recommendedName>
</protein>
<keyword evidence="1 6" id="KW-0963">Cytoplasm</keyword>
<dbReference type="GO" id="GO:0006281">
    <property type="term" value="P:DNA repair"/>
    <property type="evidence" value="ECO:0007669"/>
    <property type="project" value="UniProtKB-UniRule"/>
</dbReference>
<keyword evidence="8" id="KW-0378">Hydrolase</keyword>
<dbReference type="SUPFAM" id="SSF46929">
    <property type="entry name" value="DNA helicase RuvA subunit, C-terminal domain"/>
    <property type="match status" value="1"/>
</dbReference>
<dbReference type="NCBIfam" id="TIGR00084">
    <property type="entry name" value="ruvA"/>
    <property type="match status" value="1"/>
</dbReference>
<feature type="domain" description="UBA" evidence="7">
    <location>
        <begin position="146"/>
        <end position="187"/>
    </location>
</feature>
<dbReference type="CDD" id="cd14332">
    <property type="entry name" value="UBA_RuvA_C"/>
    <property type="match status" value="1"/>
</dbReference>
<dbReference type="InterPro" id="IPR036267">
    <property type="entry name" value="RuvA_C_sf"/>
</dbReference>
<dbReference type="AlphaFoldDB" id="A0A1G2P355"/>
<dbReference type="GO" id="GO:0005524">
    <property type="term" value="F:ATP binding"/>
    <property type="evidence" value="ECO:0007669"/>
    <property type="project" value="InterPro"/>
</dbReference>
<dbReference type="Pfam" id="PF07499">
    <property type="entry name" value="RuvA_C"/>
    <property type="match status" value="1"/>
</dbReference>
<dbReference type="InterPro" id="IPR013849">
    <property type="entry name" value="DNA_helicase_Holl-junc_RuvA_I"/>
</dbReference>
<reference evidence="8 9" key="1">
    <citation type="journal article" date="2016" name="Nat. Commun.">
        <title>Thousands of microbial genomes shed light on interconnected biogeochemical processes in an aquifer system.</title>
        <authorList>
            <person name="Anantharaman K."/>
            <person name="Brown C.T."/>
            <person name="Hug L.A."/>
            <person name="Sharon I."/>
            <person name="Castelle C.J."/>
            <person name="Probst A.J."/>
            <person name="Thomas B.C."/>
            <person name="Singh A."/>
            <person name="Wilkins M.J."/>
            <person name="Karaoz U."/>
            <person name="Brodie E.L."/>
            <person name="Williams K.H."/>
            <person name="Hubbard S.S."/>
            <person name="Banfield J.F."/>
        </authorList>
    </citation>
    <scope>NUCLEOTIDE SEQUENCE [LARGE SCALE GENOMIC DNA]</scope>
</reference>
<evidence type="ECO:0000256" key="1">
    <source>
        <dbReference type="ARBA" id="ARBA00022490"/>
    </source>
</evidence>
<dbReference type="Pfam" id="PF01330">
    <property type="entry name" value="RuvA_N"/>
    <property type="match status" value="1"/>
</dbReference>
<dbReference type="GO" id="GO:0006310">
    <property type="term" value="P:DNA recombination"/>
    <property type="evidence" value="ECO:0007669"/>
    <property type="project" value="UniProtKB-UniRule"/>
</dbReference>
<dbReference type="SUPFAM" id="SSF47781">
    <property type="entry name" value="RuvA domain 2-like"/>
    <property type="match status" value="1"/>
</dbReference>
<keyword evidence="2 6" id="KW-0227">DNA damage</keyword>
<dbReference type="InterPro" id="IPR010994">
    <property type="entry name" value="RuvA_2-like"/>
</dbReference>
<keyword evidence="8" id="KW-0347">Helicase</keyword>
<evidence type="ECO:0000256" key="4">
    <source>
        <dbReference type="ARBA" id="ARBA00023172"/>
    </source>
</evidence>
<dbReference type="Gene3D" id="1.10.8.10">
    <property type="entry name" value="DNA helicase RuvA subunit, C-terminal domain"/>
    <property type="match status" value="1"/>
</dbReference>
<evidence type="ECO:0000256" key="2">
    <source>
        <dbReference type="ARBA" id="ARBA00022763"/>
    </source>
</evidence>
<evidence type="ECO:0000256" key="5">
    <source>
        <dbReference type="ARBA" id="ARBA00023204"/>
    </source>
</evidence>
<evidence type="ECO:0000259" key="7">
    <source>
        <dbReference type="PROSITE" id="PS50030"/>
    </source>
</evidence>
<dbReference type="GO" id="GO:0009378">
    <property type="term" value="F:four-way junction helicase activity"/>
    <property type="evidence" value="ECO:0007669"/>
    <property type="project" value="InterPro"/>
</dbReference>
<gene>
    <name evidence="6" type="primary">ruvA</name>
    <name evidence="8" type="ORF">A3G52_01760</name>
</gene>
<keyword evidence="3 6" id="KW-0238">DNA-binding</keyword>
<dbReference type="InterPro" id="IPR011114">
    <property type="entry name" value="RuvA_C"/>
</dbReference>
<dbReference type="HAMAP" id="MF_00031">
    <property type="entry name" value="DNA_HJ_migration_RuvA"/>
    <property type="match status" value="1"/>
</dbReference>
<dbReference type="Proteomes" id="UP000177269">
    <property type="component" value="Unassembled WGS sequence"/>
</dbReference>
<evidence type="ECO:0000256" key="3">
    <source>
        <dbReference type="ARBA" id="ARBA00023125"/>
    </source>
</evidence>
<feature type="region of interest" description="Domain III" evidence="6">
    <location>
        <begin position="144"/>
        <end position="193"/>
    </location>
</feature>
<dbReference type="InterPro" id="IPR003583">
    <property type="entry name" value="Hlx-hairpin-Hlx_DNA-bd_motif"/>
</dbReference>
<dbReference type="Pfam" id="PF14520">
    <property type="entry name" value="HHH_5"/>
    <property type="match status" value="1"/>
</dbReference>
<accession>A0A1G2P355</accession>
<keyword evidence="8" id="KW-0547">Nucleotide-binding</keyword>
<dbReference type="GO" id="GO:0000400">
    <property type="term" value="F:four-way junction DNA binding"/>
    <property type="evidence" value="ECO:0007669"/>
    <property type="project" value="UniProtKB-UniRule"/>
</dbReference>
<dbReference type="Gene3D" id="2.40.50.140">
    <property type="entry name" value="Nucleic acid-binding proteins"/>
    <property type="match status" value="1"/>
</dbReference>
<keyword evidence="4 6" id="KW-0233">DNA recombination</keyword>
<dbReference type="SUPFAM" id="SSF50249">
    <property type="entry name" value="Nucleic acid-binding proteins"/>
    <property type="match status" value="1"/>
</dbReference>